<feature type="domain" description="DUF6602" evidence="1">
    <location>
        <begin position="25"/>
        <end position="138"/>
    </location>
</feature>
<name>A0ABZ0IVY1_9BACT</name>
<protein>
    <submittedName>
        <fullName evidence="2">DUF6602 domain-containing protein</fullName>
    </submittedName>
</protein>
<sequence>MSSKKIILPELFKGLQKQMLAQLNTNREFIDHPGSKGDSLENVWIEWLKKYLPNRYCVDKAIVIDSKGQLSDQIDLVIYDQQYTPFVFTQNGIHYVPAEGVYAIFEVKPDFKGSVKVQDNAINYIEYAGRKIESVRRLYRTSTNILDRGVPKPPRSLTKILGGILASENTIVKNETLEKHFQSLSGIQSIDMGCAIGFGAFYVEYEGDEDLNTNNFQERITNYYDTRKYEKMTFSKAENSLVSFFFQLMRYLQQTIGTVAAIDLGAYADTINFELDEGK</sequence>
<keyword evidence="3" id="KW-1185">Reference proteome</keyword>
<dbReference type="RefSeq" id="WP_317491760.1">
    <property type="nucleotide sequence ID" value="NZ_CP136051.1"/>
</dbReference>
<proteinExistence type="predicted"/>
<dbReference type="Pfam" id="PF20247">
    <property type="entry name" value="DUF6602"/>
    <property type="match status" value="1"/>
</dbReference>
<reference evidence="2 3" key="1">
    <citation type="journal article" date="2023" name="Microbiol. Resour. Announc.">
        <title>Complete Genome Sequence of Imperialibacter roseus strain P4T.</title>
        <authorList>
            <person name="Tizabi D.R."/>
            <person name="Bachvaroff T."/>
            <person name="Hill R.T."/>
        </authorList>
    </citation>
    <scope>NUCLEOTIDE SEQUENCE [LARGE SCALE GENOMIC DNA]</scope>
    <source>
        <strain evidence="2 3">P4T</strain>
    </source>
</reference>
<gene>
    <name evidence="2" type="ORF">RT717_10880</name>
</gene>
<dbReference type="EMBL" id="CP136051">
    <property type="protein sequence ID" value="WOK09139.1"/>
    <property type="molecule type" value="Genomic_DNA"/>
</dbReference>
<evidence type="ECO:0000313" key="2">
    <source>
        <dbReference type="EMBL" id="WOK09139.1"/>
    </source>
</evidence>
<dbReference type="CDD" id="cd21411">
    <property type="entry name" value="NucC"/>
    <property type="match status" value="1"/>
</dbReference>
<dbReference type="InterPro" id="IPR046537">
    <property type="entry name" value="DUF6602"/>
</dbReference>
<evidence type="ECO:0000259" key="1">
    <source>
        <dbReference type="Pfam" id="PF20247"/>
    </source>
</evidence>
<dbReference type="Proteomes" id="UP001302349">
    <property type="component" value="Chromosome"/>
</dbReference>
<accession>A0ABZ0IVY1</accession>
<organism evidence="2 3">
    <name type="scientific">Imperialibacter roseus</name>
    <dbReference type="NCBI Taxonomy" id="1324217"/>
    <lineage>
        <taxon>Bacteria</taxon>
        <taxon>Pseudomonadati</taxon>
        <taxon>Bacteroidota</taxon>
        <taxon>Cytophagia</taxon>
        <taxon>Cytophagales</taxon>
        <taxon>Flammeovirgaceae</taxon>
        <taxon>Imperialibacter</taxon>
    </lineage>
</organism>
<evidence type="ECO:0000313" key="3">
    <source>
        <dbReference type="Proteomes" id="UP001302349"/>
    </source>
</evidence>